<evidence type="ECO:0000256" key="1">
    <source>
        <dbReference type="SAM" id="Phobius"/>
    </source>
</evidence>
<dbReference type="AlphaFoldDB" id="A0AA38PGH6"/>
<name>A0AA38PGH6_9AGAR</name>
<feature type="transmembrane region" description="Helical" evidence="1">
    <location>
        <begin position="478"/>
        <end position="498"/>
    </location>
</feature>
<evidence type="ECO:0000313" key="2">
    <source>
        <dbReference type="EMBL" id="KAJ3842478.1"/>
    </source>
</evidence>
<dbReference type="EMBL" id="MU806004">
    <property type="protein sequence ID" value="KAJ3842478.1"/>
    <property type="molecule type" value="Genomic_DNA"/>
</dbReference>
<gene>
    <name evidence="2" type="ORF">F5878DRAFT_722177</name>
</gene>
<reference evidence="2" key="1">
    <citation type="submission" date="2022-08" db="EMBL/GenBank/DDBJ databases">
        <authorList>
            <consortium name="DOE Joint Genome Institute"/>
            <person name="Min B."/>
            <person name="Riley R."/>
            <person name="Sierra-Patev S."/>
            <person name="Naranjo-Ortiz M."/>
            <person name="Looney B."/>
            <person name="Konkel Z."/>
            <person name="Slot J.C."/>
            <person name="Sakamoto Y."/>
            <person name="Steenwyk J.L."/>
            <person name="Rokas A."/>
            <person name="Carro J."/>
            <person name="Camarero S."/>
            <person name="Ferreira P."/>
            <person name="Molpeceres G."/>
            <person name="Ruiz-Duenas F.J."/>
            <person name="Serrano A."/>
            <person name="Henrissat B."/>
            <person name="Drula E."/>
            <person name="Hughes K.W."/>
            <person name="Mata J.L."/>
            <person name="Ishikawa N.K."/>
            <person name="Vargas-Isla R."/>
            <person name="Ushijima S."/>
            <person name="Smith C.A."/>
            <person name="Ahrendt S."/>
            <person name="Andreopoulos W."/>
            <person name="He G."/>
            <person name="Labutti K."/>
            <person name="Lipzen A."/>
            <person name="Ng V."/>
            <person name="Sandor L."/>
            <person name="Barry K."/>
            <person name="Martinez A.T."/>
            <person name="Xiao Y."/>
            <person name="Gibbons J.G."/>
            <person name="Terashima K."/>
            <person name="Hibbett D.S."/>
            <person name="Grigoriev I.V."/>
        </authorList>
    </citation>
    <scope>NUCLEOTIDE SEQUENCE</scope>
    <source>
        <strain evidence="2">TFB9207</strain>
    </source>
</reference>
<accession>A0AA38PGH6</accession>
<keyword evidence="3" id="KW-1185">Reference proteome</keyword>
<sequence length="586" mass="65324">MSQRNLIDLQQLLCTAVFFSHDAANARFNEVQSSFASSFVIPSKCDNALVDSGRQKLDAMVWKEFGDFSIDNVDDTISAILIIMRTPLFHENMFGHQVQGSALEKFVITGNLLDIYCGYHLCPQIGDAGSDMTRAIAFIRAVCFAPMKQALQNDVPSDDTSPNKLVQIPCKRGFTQVSGSLQLFPRKKQAIVVEEENINRTSRQLHKRRLTPSPRKKRPDALAHALEPVKDNNHVELEVRDLQDQFVNDLPEISDASELMFMDVDVPFVNEDFAIPASPQFESSTLLWTVSEHEDLSESRLRDHDFLGSLQASEEIQPPKDDEVSLIVKARQDIDEIPNENGRLIHTEMVEQSNVHSPSSSTSDKPSVSLIASTLPGVFLPTKTHLHSRGLTLSTNLIPRQASLTPRLPTNVFLPSDSYLAAQGLPLASRIAPPTSPSPLIEAGHDSEPSAQVTACTPSSKTKSTSFKTRFLSFVTRTLRFIVATFVVYCLFLIFSSWQERLNLQLHVLLFIKALAIVYTLVSTIIEFFYTKQSLSYSLLKSCMVAILSTTFAIESLLLVYAIIDILAQKDPFAFVIPSRLKIGHK</sequence>
<dbReference type="Proteomes" id="UP001163846">
    <property type="component" value="Unassembled WGS sequence"/>
</dbReference>
<evidence type="ECO:0008006" key="4">
    <source>
        <dbReference type="Google" id="ProtNLM"/>
    </source>
</evidence>
<keyword evidence="1" id="KW-0812">Transmembrane</keyword>
<evidence type="ECO:0000313" key="3">
    <source>
        <dbReference type="Proteomes" id="UP001163846"/>
    </source>
</evidence>
<comment type="caution">
    <text evidence="2">The sequence shown here is derived from an EMBL/GenBank/DDBJ whole genome shotgun (WGS) entry which is preliminary data.</text>
</comment>
<protein>
    <recommendedName>
        <fullName evidence="4">Transmembrane protein</fullName>
    </recommendedName>
</protein>
<organism evidence="2 3">
    <name type="scientific">Lentinula raphanica</name>
    <dbReference type="NCBI Taxonomy" id="153919"/>
    <lineage>
        <taxon>Eukaryota</taxon>
        <taxon>Fungi</taxon>
        <taxon>Dikarya</taxon>
        <taxon>Basidiomycota</taxon>
        <taxon>Agaricomycotina</taxon>
        <taxon>Agaricomycetes</taxon>
        <taxon>Agaricomycetidae</taxon>
        <taxon>Agaricales</taxon>
        <taxon>Marasmiineae</taxon>
        <taxon>Omphalotaceae</taxon>
        <taxon>Lentinula</taxon>
    </lineage>
</organism>
<keyword evidence="1" id="KW-1133">Transmembrane helix</keyword>
<feature type="transmembrane region" description="Helical" evidence="1">
    <location>
        <begin position="542"/>
        <end position="564"/>
    </location>
</feature>
<feature type="transmembrane region" description="Helical" evidence="1">
    <location>
        <begin position="510"/>
        <end position="530"/>
    </location>
</feature>
<keyword evidence="1" id="KW-0472">Membrane</keyword>
<proteinExistence type="predicted"/>